<dbReference type="SUPFAM" id="SSF54637">
    <property type="entry name" value="Thioesterase/thiol ester dehydrase-isomerase"/>
    <property type="match status" value="1"/>
</dbReference>
<feature type="domain" description="Thioesterase" evidence="8">
    <location>
        <begin position="58"/>
        <end position="129"/>
    </location>
</feature>
<dbReference type="EMBL" id="WTVH01000001">
    <property type="protein sequence ID" value="NMF91930.1"/>
    <property type="molecule type" value="Genomic_DNA"/>
</dbReference>
<comment type="catalytic activity">
    <reaction evidence="3">
        <text>a long-chain fatty acyl-CoA + H2O = a long-chain fatty acid + CoA + H(+)</text>
        <dbReference type="Rhea" id="RHEA:67680"/>
        <dbReference type="ChEBI" id="CHEBI:15377"/>
        <dbReference type="ChEBI" id="CHEBI:15378"/>
        <dbReference type="ChEBI" id="CHEBI:57287"/>
        <dbReference type="ChEBI" id="CHEBI:57560"/>
        <dbReference type="ChEBI" id="CHEBI:83139"/>
    </reaction>
</comment>
<organism evidence="9 10">
    <name type="scientific">Aromatoleum buckelii</name>
    <dbReference type="NCBI Taxonomy" id="200254"/>
    <lineage>
        <taxon>Bacteria</taxon>
        <taxon>Pseudomonadati</taxon>
        <taxon>Pseudomonadota</taxon>
        <taxon>Betaproteobacteria</taxon>
        <taxon>Rhodocyclales</taxon>
        <taxon>Rhodocyclaceae</taxon>
        <taxon>Aromatoleum</taxon>
    </lineage>
</organism>
<reference evidence="9" key="1">
    <citation type="submission" date="2019-12" db="EMBL/GenBank/DDBJ databases">
        <title>Comparative genomics gives insights into the taxonomy of the Azoarcus-Aromatoleum group and reveals separate origins of nif in the plant-associated Azoarcus and non-plant-associated Aromatoleum sub-groups.</title>
        <authorList>
            <person name="Lafos M."/>
            <person name="Maluk M."/>
            <person name="Batista M."/>
            <person name="Junghare M."/>
            <person name="Carmona M."/>
            <person name="Faoro H."/>
            <person name="Cruz L.M."/>
            <person name="Battistoni F."/>
            <person name="De Souza E."/>
            <person name="Pedrosa F."/>
            <person name="Chen W.-M."/>
            <person name="Poole P.S."/>
            <person name="Dixon R.A."/>
            <person name="James E.K."/>
        </authorList>
    </citation>
    <scope>NUCLEOTIDE SEQUENCE</scope>
    <source>
        <strain evidence="9">U120</strain>
    </source>
</reference>
<gene>
    <name evidence="9" type="ORF">GO608_01105</name>
</gene>
<evidence type="ECO:0000256" key="6">
    <source>
        <dbReference type="ARBA" id="ARBA00040062"/>
    </source>
</evidence>
<keyword evidence="10" id="KW-1185">Reference proteome</keyword>
<dbReference type="InterPro" id="IPR006683">
    <property type="entry name" value="Thioestr_dom"/>
</dbReference>
<name>A0ABX1MXB6_9RHOO</name>
<evidence type="ECO:0000313" key="9">
    <source>
        <dbReference type="EMBL" id="NMF91930.1"/>
    </source>
</evidence>
<comment type="caution">
    <text evidence="9">The sequence shown here is derived from an EMBL/GenBank/DDBJ whole genome shotgun (WGS) entry which is preliminary data.</text>
</comment>
<dbReference type="InterPro" id="IPR029069">
    <property type="entry name" value="HotDog_dom_sf"/>
</dbReference>
<proteinExistence type="inferred from homology"/>
<evidence type="ECO:0000256" key="3">
    <source>
        <dbReference type="ARBA" id="ARBA00036002"/>
    </source>
</evidence>
<dbReference type="PANTHER" id="PTHR43240">
    <property type="entry name" value="1,4-DIHYDROXY-2-NAPHTHOYL-COA THIOESTERASE 1"/>
    <property type="match status" value="1"/>
</dbReference>
<keyword evidence="1" id="KW-0378">Hydrolase</keyword>
<dbReference type="InterPro" id="IPR003736">
    <property type="entry name" value="PAAI_dom"/>
</dbReference>
<dbReference type="Gene3D" id="3.10.129.10">
    <property type="entry name" value="Hotdog Thioesterase"/>
    <property type="match status" value="1"/>
</dbReference>
<evidence type="ECO:0000313" key="10">
    <source>
        <dbReference type="Proteomes" id="UP000601990"/>
    </source>
</evidence>
<dbReference type="EC" id="3.1.2.20" evidence="5"/>
<dbReference type="RefSeq" id="WP_169197257.1">
    <property type="nucleotide sequence ID" value="NZ_WTVH02000008.1"/>
</dbReference>
<protein>
    <recommendedName>
        <fullName evidence="6">Medium/long-chain acyl-CoA thioesterase YigI</fullName>
        <ecNumber evidence="5">3.1.2.20</ecNumber>
    </recommendedName>
</protein>
<evidence type="ECO:0000256" key="7">
    <source>
        <dbReference type="ARBA" id="ARBA00048062"/>
    </source>
</evidence>
<evidence type="ECO:0000256" key="5">
    <source>
        <dbReference type="ARBA" id="ARBA00038894"/>
    </source>
</evidence>
<evidence type="ECO:0000256" key="2">
    <source>
        <dbReference type="ARBA" id="ARBA00035880"/>
    </source>
</evidence>
<dbReference type="Pfam" id="PF03061">
    <property type="entry name" value="4HBT"/>
    <property type="match status" value="1"/>
</dbReference>
<dbReference type="NCBIfam" id="TIGR00369">
    <property type="entry name" value="unchar_dom_1"/>
    <property type="match status" value="1"/>
</dbReference>
<comment type="catalytic activity">
    <reaction evidence="7">
        <text>a medium-chain fatty acyl-CoA + H2O = a medium-chain fatty acid + CoA + H(+)</text>
        <dbReference type="Rhea" id="RHEA:68184"/>
        <dbReference type="ChEBI" id="CHEBI:15377"/>
        <dbReference type="ChEBI" id="CHEBI:15378"/>
        <dbReference type="ChEBI" id="CHEBI:57287"/>
        <dbReference type="ChEBI" id="CHEBI:59558"/>
        <dbReference type="ChEBI" id="CHEBI:90546"/>
    </reaction>
</comment>
<evidence type="ECO:0000259" key="8">
    <source>
        <dbReference type="Pfam" id="PF03061"/>
    </source>
</evidence>
<comment type="similarity">
    <text evidence="4">Belongs to the YigI thioesterase family.</text>
</comment>
<sequence>MRYELPIFQPKDPGYADRVRESFRLQQAMALIGAELSVVEPGHVEIHLPFKPEITQQHGFIHGGVVGMIADSAAGYAANTLTPAGTSVLTVEYKLNLLAPADGERLVARGEVVKPGRTLLITRAEVFAIRREQWTLCAVMQQTIMAMHGRKEGIE</sequence>
<evidence type="ECO:0000256" key="4">
    <source>
        <dbReference type="ARBA" id="ARBA00038381"/>
    </source>
</evidence>
<comment type="catalytic activity">
    <reaction evidence="2">
        <text>a fatty acyl-CoA + H2O = a fatty acid + CoA + H(+)</text>
        <dbReference type="Rhea" id="RHEA:16781"/>
        <dbReference type="ChEBI" id="CHEBI:15377"/>
        <dbReference type="ChEBI" id="CHEBI:15378"/>
        <dbReference type="ChEBI" id="CHEBI:28868"/>
        <dbReference type="ChEBI" id="CHEBI:57287"/>
        <dbReference type="ChEBI" id="CHEBI:77636"/>
        <dbReference type="EC" id="3.1.2.20"/>
    </reaction>
</comment>
<dbReference type="CDD" id="cd03443">
    <property type="entry name" value="PaaI_thioesterase"/>
    <property type="match status" value="1"/>
</dbReference>
<accession>A0ABX1MXB6</accession>
<dbReference type="Proteomes" id="UP000601990">
    <property type="component" value="Unassembled WGS sequence"/>
</dbReference>
<evidence type="ECO:0000256" key="1">
    <source>
        <dbReference type="ARBA" id="ARBA00022801"/>
    </source>
</evidence>
<dbReference type="PANTHER" id="PTHR43240:SF20">
    <property type="entry name" value="MEDIUM_LONG-CHAIN ACYL-COA THIOESTERASE YIGI"/>
    <property type="match status" value="1"/>
</dbReference>